<dbReference type="EC" id="2.5.1.61" evidence="8"/>
<dbReference type="Pfam" id="PF01379">
    <property type="entry name" value="Porphobil_deam"/>
    <property type="match status" value="1"/>
</dbReference>
<feature type="domain" description="Porphobilinogen deaminase N-terminal" evidence="9">
    <location>
        <begin position="44"/>
        <end position="267"/>
    </location>
</feature>
<dbReference type="GO" id="GO:0005737">
    <property type="term" value="C:cytoplasm"/>
    <property type="evidence" value="ECO:0007669"/>
    <property type="project" value="UniProtKB-UniRule"/>
</dbReference>
<dbReference type="PIRSF" id="PIRSF001438">
    <property type="entry name" value="4pyrrol_synth_OHMeBilane_synth"/>
    <property type="match status" value="1"/>
</dbReference>
<dbReference type="PANTHER" id="PTHR11557">
    <property type="entry name" value="PORPHOBILINOGEN DEAMINASE"/>
    <property type="match status" value="1"/>
</dbReference>
<accession>A0A4Y6U970</accession>
<dbReference type="InterPro" id="IPR022418">
    <property type="entry name" value="Porphobilinogen_deaminase_C"/>
</dbReference>
<dbReference type="HAMAP" id="MF_00260">
    <property type="entry name" value="Porphobil_deam"/>
    <property type="match status" value="1"/>
</dbReference>
<dbReference type="Gene3D" id="3.40.190.10">
    <property type="entry name" value="Periplasmic binding protein-like II"/>
    <property type="match status" value="2"/>
</dbReference>
<dbReference type="SUPFAM" id="SSF54782">
    <property type="entry name" value="Porphobilinogen deaminase (hydroxymethylbilane synthase), C-terminal domain"/>
    <property type="match status" value="1"/>
</dbReference>
<proteinExistence type="inferred from homology"/>
<evidence type="ECO:0000256" key="6">
    <source>
        <dbReference type="ARBA" id="ARBA00023244"/>
    </source>
</evidence>
<evidence type="ECO:0000256" key="4">
    <source>
        <dbReference type="ARBA" id="ARBA00011245"/>
    </source>
</evidence>
<comment type="subunit">
    <text evidence="4 8">Monomer.</text>
</comment>
<dbReference type="AlphaFoldDB" id="A0A4Y6U970"/>
<feature type="modified residue" description="S-(dipyrrolylmethanemethyl)cysteine" evidence="8">
    <location>
        <position position="296"/>
    </location>
</feature>
<dbReference type="RefSeq" id="WP_141443629.1">
    <property type="nucleotide sequence ID" value="NZ_CP038231.1"/>
</dbReference>
<comment type="cofactor">
    <cofactor evidence="8">
        <name>dipyrromethane</name>
        <dbReference type="ChEBI" id="CHEBI:60342"/>
    </cofactor>
    <text evidence="8">Binds 1 dipyrromethane group covalently.</text>
</comment>
<evidence type="ECO:0000256" key="7">
    <source>
        <dbReference type="ARBA" id="ARBA00048169"/>
    </source>
</evidence>
<dbReference type="UniPathway" id="UPA00251">
    <property type="reaction ID" value="UER00319"/>
</dbReference>
<dbReference type="Proteomes" id="UP000318709">
    <property type="component" value="Chromosome"/>
</dbReference>
<dbReference type="Pfam" id="PF03900">
    <property type="entry name" value="Porphobil_deamC"/>
    <property type="match status" value="1"/>
</dbReference>
<dbReference type="Gene3D" id="3.30.160.40">
    <property type="entry name" value="Porphobilinogen deaminase, C-terminal domain"/>
    <property type="match status" value="1"/>
</dbReference>
<evidence type="ECO:0000256" key="8">
    <source>
        <dbReference type="HAMAP-Rule" id="MF_00260"/>
    </source>
</evidence>
<comment type="function">
    <text evidence="1 8">Tetrapolymerization of the monopyrrole PBG into the hydroxymethylbilane pre-uroporphyrinogen in several discrete steps.</text>
</comment>
<evidence type="ECO:0000259" key="10">
    <source>
        <dbReference type="Pfam" id="PF03900"/>
    </source>
</evidence>
<organism evidence="11 12">
    <name type="scientific">Formicincola oecophyllae</name>
    <dbReference type="NCBI Taxonomy" id="2558361"/>
    <lineage>
        <taxon>Bacteria</taxon>
        <taxon>Pseudomonadati</taxon>
        <taxon>Pseudomonadota</taxon>
        <taxon>Alphaproteobacteria</taxon>
        <taxon>Acetobacterales</taxon>
        <taxon>Acetobacteraceae</taxon>
        <taxon>Formicincola</taxon>
    </lineage>
</organism>
<dbReference type="InterPro" id="IPR022417">
    <property type="entry name" value="Porphobilin_deaminase_N"/>
</dbReference>
<dbReference type="FunFam" id="3.40.190.10:FF:000005">
    <property type="entry name" value="Porphobilinogen deaminase"/>
    <property type="match status" value="1"/>
</dbReference>
<dbReference type="PANTHER" id="PTHR11557:SF0">
    <property type="entry name" value="PORPHOBILINOGEN DEAMINASE"/>
    <property type="match status" value="1"/>
</dbReference>
<dbReference type="InterPro" id="IPR022419">
    <property type="entry name" value="Porphobilin_deaminase_cofac_BS"/>
</dbReference>
<protein>
    <recommendedName>
        <fullName evidence="8">Porphobilinogen deaminase</fullName>
        <shortName evidence="8">PBG</shortName>
        <ecNumber evidence="8">2.5.1.61</ecNumber>
    </recommendedName>
    <alternativeName>
        <fullName evidence="8">Hydroxymethylbilane synthase</fullName>
        <shortName evidence="8">HMBS</shortName>
    </alternativeName>
    <alternativeName>
        <fullName evidence="8">Pre-uroporphyrinogen synthase</fullName>
    </alternativeName>
</protein>
<comment type="pathway">
    <text evidence="2">Porphyrin-containing compound metabolism; protoporphyrin-IX biosynthesis; coproporphyrinogen-III from 5-aminolevulinate: step 2/4.</text>
</comment>
<dbReference type="GO" id="GO:0006782">
    <property type="term" value="P:protoporphyrinogen IX biosynthetic process"/>
    <property type="evidence" value="ECO:0007669"/>
    <property type="project" value="UniProtKB-UniRule"/>
</dbReference>
<evidence type="ECO:0000259" key="9">
    <source>
        <dbReference type="Pfam" id="PF01379"/>
    </source>
</evidence>
<dbReference type="EMBL" id="CP038231">
    <property type="protein sequence ID" value="QDH13922.1"/>
    <property type="molecule type" value="Genomic_DNA"/>
</dbReference>
<comment type="catalytic activity">
    <reaction evidence="7 8">
        <text>4 porphobilinogen + H2O = hydroxymethylbilane + 4 NH4(+)</text>
        <dbReference type="Rhea" id="RHEA:13185"/>
        <dbReference type="ChEBI" id="CHEBI:15377"/>
        <dbReference type="ChEBI" id="CHEBI:28938"/>
        <dbReference type="ChEBI" id="CHEBI:57845"/>
        <dbReference type="ChEBI" id="CHEBI:58126"/>
        <dbReference type="EC" id="2.5.1.61"/>
    </reaction>
</comment>
<keyword evidence="12" id="KW-1185">Reference proteome</keyword>
<evidence type="ECO:0000313" key="11">
    <source>
        <dbReference type="EMBL" id="QDH13922.1"/>
    </source>
</evidence>
<evidence type="ECO:0000256" key="2">
    <source>
        <dbReference type="ARBA" id="ARBA00004735"/>
    </source>
</evidence>
<feature type="domain" description="Porphobilinogen deaminase C-terminal" evidence="10">
    <location>
        <begin position="282"/>
        <end position="349"/>
    </location>
</feature>
<keyword evidence="6 8" id="KW-0627">Porphyrin biosynthesis</keyword>
<dbReference type="InterPro" id="IPR000860">
    <property type="entry name" value="HemC"/>
</dbReference>
<dbReference type="KEGG" id="swf:E3E12_06695"/>
<reference evidence="11 12" key="1">
    <citation type="submission" date="2019-03" db="EMBL/GenBank/DDBJ databases">
        <title>The complete genome sequence of Swingsia_sp. F3b2 LMG30590(T).</title>
        <authorList>
            <person name="Chua K.-O."/>
            <person name="Chan K.-G."/>
            <person name="See-Too W.-S."/>
        </authorList>
    </citation>
    <scope>NUCLEOTIDE SEQUENCE [LARGE SCALE GENOMIC DNA]</scope>
    <source>
        <strain evidence="11 12">F3b2</strain>
    </source>
</reference>
<dbReference type="InterPro" id="IPR036803">
    <property type="entry name" value="Porphobilinogen_deaminase_C_sf"/>
</dbReference>
<keyword evidence="5 8" id="KW-0808">Transferase</keyword>
<comment type="miscellaneous">
    <text evidence="8">The porphobilinogen subunits are added to the dipyrromethane group.</text>
</comment>
<dbReference type="SUPFAM" id="SSF53850">
    <property type="entry name" value="Periplasmic binding protein-like II"/>
    <property type="match status" value="1"/>
</dbReference>
<evidence type="ECO:0000256" key="5">
    <source>
        <dbReference type="ARBA" id="ARBA00022679"/>
    </source>
</evidence>
<dbReference type="GO" id="GO:0004418">
    <property type="term" value="F:hydroxymethylbilane synthase activity"/>
    <property type="evidence" value="ECO:0007669"/>
    <property type="project" value="UniProtKB-UniRule"/>
</dbReference>
<evidence type="ECO:0000256" key="3">
    <source>
        <dbReference type="ARBA" id="ARBA00005638"/>
    </source>
</evidence>
<evidence type="ECO:0000256" key="1">
    <source>
        <dbReference type="ARBA" id="ARBA00002869"/>
    </source>
</evidence>
<sequence>MNTSLPEDVQSFQISEALLHVAAEALLRGHGHGRARHSSLKLPLRVGTRASPLALVQTRAFVARLTRFCPRLRDMGAIKEVQMTTIADRNQVARLADIGGKGLFSREIHDVLLEGKIDLAVHSLKDLETELPPGIVLGCTLRREDARDALLLRDRSKAARAKAGSVGDLLACLPEGAMIGCSSVRRQAQLLHARPDLRFCLLRGNVQTRIDKLQAGACDATLLALAGLRRLDMADRADVILPPDVMVPASGQGIVGVTVRESDHELRELLAAVEDPESRAVATAERAFLAELDGSCRTPVGAYAVMERGRLHMESVLSTPDGRFERRAHAQSTLREAAALGRSLAARLRAETPPAQFAAITAP</sequence>
<dbReference type="OrthoDB" id="9810298at2"/>
<dbReference type="PROSITE" id="PS00533">
    <property type="entry name" value="PORPHOBILINOGEN_DEAM"/>
    <property type="match status" value="1"/>
</dbReference>
<name>A0A4Y6U970_9PROT</name>
<dbReference type="NCBIfam" id="TIGR00212">
    <property type="entry name" value="hemC"/>
    <property type="match status" value="1"/>
</dbReference>
<dbReference type="PRINTS" id="PR00151">
    <property type="entry name" value="PORPHBDMNASE"/>
</dbReference>
<gene>
    <name evidence="8 11" type="primary">hemC</name>
    <name evidence="11" type="ORF">E3E12_06695</name>
</gene>
<comment type="similarity">
    <text evidence="3 8">Belongs to the HMBS family.</text>
</comment>
<evidence type="ECO:0000313" key="12">
    <source>
        <dbReference type="Proteomes" id="UP000318709"/>
    </source>
</evidence>